<evidence type="ECO:0000256" key="3">
    <source>
        <dbReference type="ARBA" id="ARBA00023295"/>
    </source>
</evidence>
<name>A0A0C3B148_PILCF</name>
<evidence type="ECO:0000259" key="6">
    <source>
        <dbReference type="Pfam" id="PF00251"/>
    </source>
</evidence>
<dbReference type="GO" id="GO:0005987">
    <property type="term" value="P:sucrose catabolic process"/>
    <property type="evidence" value="ECO:0007669"/>
    <property type="project" value="TreeGrafter"/>
</dbReference>
<dbReference type="AlphaFoldDB" id="A0A0C3B148"/>
<dbReference type="EMBL" id="KN833006">
    <property type="protein sequence ID" value="KIM79943.1"/>
    <property type="molecule type" value="Genomic_DNA"/>
</dbReference>
<dbReference type="GO" id="GO:0005737">
    <property type="term" value="C:cytoplasm"/>
    <property type="evidence" value="ECO:0007669"/>
    <property type="project" value="TreeGrafter"/>
</dbReference>
<dbReference type="Gene3D" id="2.60.120.560">
    <property type="entry name" value="Exo-inulinase, domain 1"/>
    <property type="match status" value="1"/>
</dbReference>
<feature type="domain" description="Glycosyl hydrolase family 32 N-terminal" evidence="6">
    <location>
        <begin position="81"/>
        <end position="235"/>
    </location>
</feature>
<organism evidence="8 9">
    <name type="scientific">Piloderma croceum (strain F 1598)</name>
    <dbReference type="NCBI Taxonomy" id="765440"/>
    <lineage>
        <taxon>Eukaryota</taxon>
        <taxon>Fungi</taxon>
        <taxon>Dikarya</taxon>
        <taxon>Basidiomycota</taxon>
        <taxon>Agaricomycotina</taxon>
        <taxon>Agaricomycetes</taxon>
        <taxon>Agaricomycetidae</taxon>
        <taxon>Atheliales</taxon>
        <taxon>Atheliaceae</taxon>
        <taxon>Piloderma</taxon>
    </lineage>
</organism>
<dbReference type="SMART" id="SM00640">
    <property type="entry name" value="Glyco_32"/>
    <property type="match status" value="1"/>
</dbReference>
<dbReference type="PANTHER" id="PTHR42800">
    <property type="entry name" value="EXOINULINASE INUD (AFU_ORTHOLOGUE AFUA_5G00480)"/>
    <property type="match status" value="1"/>
</dbReference>
<keyword evidence="9" id="KW-1185">Reference proteome</keyword>
<proteinExistence type="inferred from homology"/>
<dbReference type="OrthoDB" id="202537at2759"/>
<dbReference type="PANTHER" id="PTHR42800:SF3">
    <property type="entry name" value="GLYCOSYL HYDROLASE FAMILY 32 N-TERMINAL DOMAIN-CONTAINING PROTEIN"/>
    <property type="match status" value="1"/>
</dbReference>
<dbReference type="Pfam" id="PF08244">
    <property type="entry name" value="Glyco_hydro_32C"/>
    <property type="match status" value="1"/>
</dbReference>
<dbReference type="InterPro" id="IPR001362">
    <property type="entry name" value="Glyco_hydro_32"/>
</dbReference>
<reference evidence="9" key="2">
    <citation type="submission" date="2015-01" db="EMBL/GenBank/DDBJ databases">
        <title>Evolutionary Origins and Diversification of the Mycorrhizal Mutualists.</title>
        <authorList>
            <consortium name="DOE Joint Genome Institute"/>
            <consortium name="Mycorrhizal Genomics Consortium"/>
            <person name="Kohler A."/>
            <person name="Kuo A."/>
            <person name="Nagy L.G."/>
            <person name="Floudas D."/>
            <person name="Copeland A."/>
            <person name="Barry K.W."/>
            <person name="Cichocki N."/>
            <person name="Veneault-Fourrey C."/>
            <person name="LaButti K."/>
            <person name="Lindquist E.A."/>
            <person name="Lipzen A."/>
            <person name="Lundell T."/>
            <person name="Morin E."/>
            <person name="Murat C."/>
            <person name="Riley R."/>
            <person name="Ohm R."/>
            <person name="Sun H."/>
            <person name="Tunlid A."/>
            <person name="Henrissat B."/>
            <person name="Grigoriev I.V."/>
            <person name="Hibbett D.S."/>
            <person name="Martin F."/>
        </authorList>
    </citation>
    <scope>NUCLEOTIDE SEQUENCE [LARGE SCALE GENOMIC DNA]</scope>
    <source>
        <strain evidence="9">F 1598</strain>
    </source>
</reference>
<dbReference type="SUPFAM" id="SSF49899">
    <property type="entry name" value="Concanavalin A-like lectins/glucanases"/>
    <property type="match status" value="1"/>
</dbReference>
<dbReference type="InterPro" id="IPR013148">
    <property type="entry name" value="Glyco_hydro_32_N"/>
</dbReference>
<dbReference type="GO" id="GO:0004575">
    <property type="term" value="F:sucrose alpha-glucosidase activity"/>
    <property type="evidence" value="ECO:0007669"/>
    <property type="project" value="TreeGrafter"/>
</dbReference>
<sequence>MPVTQWFSIAALASLVSLVFTRDLVYNLESNVPNFDHQRRQSLDNLTRSCSLDQSKPPGNLTFCGNSTLFSIWRPKARFIAPEGWMNDPQGLFQREDRSIHAGYQCHPQHYTWGNISQCAATSTDFVYWEDMNSWRDPKTLWPSEIYDIRGVFDGSIIKNGWEGYPATIYTSTFTGPLGATSDPPEIEGTETQSIAYTKDGGKSWIKLDFGSKGNPVIYMWPMTNLTGFRDPYAFLSPVLSSLLANSTSATGDLFLTISSGIRTSADPSGGPRLLLYRQTKSDDVRQWTYLGPLVSVPALTSFSEWSGNFGINFETACVVRLDENGDATNNTEKDPINFIGFGTEEGRNGSHENHWPLWASAIYEVSANGGVSANITAVGVVDWGRVYATVAFPVKENRSVLVGWTYEDDEDLVLTSQRGYQGAFTLFRDLFVKVVRNVDSSSPGFNLPGSWTARKETDGSTSVVTLGQRIVPEITNEYKRRSKVSQPKTITLNGSEGYIEFKNSPGGRHYALQGTLQWIGGNNKDGILPVAGFRVLASDQEWTDIYFDPSNETLVVDRSSSSLVHSYGNDTEFGKLRLWHIKEGNLSTMQALNLTIVVDNSVLEVYANDVTVITTRVYPWLSTSTGAGFFIRSFSSTTNAKVKYSSVEVWDGLVNAWPQRPDNTSKPLLWDGLLSDIWGLWAGI</sequence>
<dbReference type="InterPro" id="IPR013320">
    <property type="entry name" value="ConA-like_dom_sf"/>
</dbReference>
<evidence type="ECO:0000256" key="1">
    <source>
        <dbReference type="ARBA" id="ARBA00009902"/>
    </source>
</evidence>
<dbReference type="Gene3D" id="2.115.10.20">
    <property type="entry name" value="Glycosyl hydrolase domain, family 43"/>
    <property type="match status" value="1"/>
</dbReference>
<protein>
    <submittedName>
        <fullName evidence="8">Glycoside hydrolase family 32 protein</fullName>
    </submittedName>
</protein>
<gene>
    <name evidence="8" type="ORF">PILCRDRAFT_822812</name>
</gene>
<feature type="chain" id="PRO_5002161330" evidence="5">
    <location>
        <begin position="22"/>
        <end position="685"/>
    </location>
</feature>
<evidence type="ECO:0000256" key="4">
    <source>
        <dbReference type="RuleBase" id="RU362110"/>
    </source>
</evidence>
<feature type="signal peptide" evidence="5">
    <location>
        <begin position="1"/>
        <end position="21"/>
    </location>
</feature>
<dbReference type="InterPro" id="IPR023296">
    <property type="entry name" value="Glyco_hydro_beta-prop_sf"/>
</dbReference>
<dbReference type="STRING" id="765440.A0A0C3B148"/>
<evidence type="ECO:0000256" key="2">
    <source>
        <dbReference type="ARBA" id="ARBA00022801"/>
    </source>
</evidence>
<dbReference type="SUPFAM" id="SSF75005">
    <property type="entry name" value="Arabinanase/levansucrase/invertase"/>
    <property type="match status" value="1"/>
</dbReference>
<keyword evidence="2 4" id="KW-0378">Hydrolase</keyword>
<comment type="similarity">
    <text evidence="1 4">Belongs to the glycosyl hydrolase 32 family.</text>
</comment>
<dbReference type="CDD" id="cd18621">
    <property type="entry name" value="GH32_XdINV-like"/>
    <property type="match status" value="1"/>
</dbReference>
<dbReference type="InParanoid" id="A0A0C3B148"/>
<dbReference type="HOGENOM" id="CLU_013784_3_0_1"/>
<keyword evidence="5" id="KW-0732">Signal</keyword>
<dbReference type="Proteomes" id="UP000054166">
    <property type="component" value="Unassembled WGS sequence"/>
</dbReference>
<evidence type="ECO:0000313" key="8">
    <source>
        <dbReference type="EMBL" id="KIM79943.1"/>
    </source>
</evidence>
<keyword evidence="3 4" id="KW-0326">Glycosidase</keyword>
<accession>A0A0C3B148</accession>
<reference evidence="8 9" key="1">
    <citation type="submission" date="2014-04" db="EMBL/GenBank/DDBJ databases">
        <authorList>
            <consortium name="DOE Joint Genome Institute"/>
            <person name="Kuo A."/>
            <person name="Tarkka M."/>
            <person name="Buscot F."/>
            <person name="Kohler A."/>
            <person name="Nagy L.G."/>
            <person name="Floudas D."/>
            <person name="Copeland A."/>
            <person name="Barry K.W."/>
            <person name="Cichocki N."/>
            <person name="Veneault-Fourrey C."/>
            <person name="LaButti K."/>
            <person name="Lindquist E.A."/>
            <person name="Lipzen A."/>
            <person name="Lundell T."/>
            <person name="Morin E."/>
            <person name="Murat C."/>
            <person name="Sun H."/>
            <person name="Tunlid A."/>
            <person name="Henrissat B."/>
            <person name="Grigoriev I.V."/>
            <person name="Hibbett D.S."/>
            <person name="Martin F."/>
            <person name="Nordberg H.P."/>
            <person name="Cantor M.N."/>
            <person name="Hua S.X."/>
        </authorList>
    </citation>
    <scope>NUCLEOTIDE SEQUENCE [LARGE SCALE GENOMIC DNA]</scope>
    <source>
        <strain evidence="8 9">F 1598</strain>
    </source>
</reference>
<dbReference type="InterPro" id="IPR013189">
    <property type="entry name" value="Glyco_hydro_32_C"/>
</dbReference>
<evidence type="ECO:0000259" key="7">
    <source>
        <dbReference type="Pfam" id="PF08244"/>
    </source>
</evidence>
<evidence type="ECO:0000313" key="9">
    <source>
        <dbReference type="Proteomes" id="UP000054166"/>
    </source>
</evidence>
<feature type="domain" description="Glycosyl hydrolase family 32 C-terminal" evidence="7">
    <location>
        <begin position="531"/>
        <end position="652"/>
    </location>
</feature>
<evidence type="ECO:0000256" key="5">
    <source>
        <dbReference type="SAM" id="SignalP"/>
    </source>
</evidence>
<dbReference type="Pfam" id="PF00251">
    <property type="entry name" value="Glyco_hydro_32N"/>
    <property type="match status" value="1"/>
</dbReference>